<dbReference type="SUPFAM" id="SSF52172">
    <property type="entry name" value="CheY-like"/>
    <property type="match status" value="1"/>
</dbReference>
<dbReference type="OrthoDB" id="1524091at2"/>
<keyword evidence="6" id="KW-1185">Reference proteome</keyword>
<dbReference type="AlphaFoldDB" id="A0A1G9L3N6"/>
<evidence type="ECO:0000259" key="4">
    <source>
        <dbReference type="PROSITE" id="PS50110"/>
    </source>
</evidence>
<dbReference type="GO" id="GO:0000160">
    <property type="term" value="P:phosphorelay signal transduction system"/>
    <property type="evidence" value="ECO:0007669"/>
    <property type="project" value="UniProtKB-KW"/>
</dbReference>
<dbReference type="SMART" id="SM00448">
    <property type="entry name" value="REC"/>
    <property type="match status" value="1"/>
</dbReference>
<dbReference type="Gene3D" id="3.40.50.2300">
    <property type="match status" value="1"/>
</dbReference>
<accession>A0A1G9L3N6</accession>
<dbReference type="PROSITE" id="PS50110">
    <property type="entry name" value="RESPONSE_REGULATORY"/>
    <property type="match status" value="1"/>
</dbReference>
<gene>
    <name evidence="5" type="ORF">SAMN04488090_1249</name>
</gene>
<reference evidence="5 6" key="1">
    <citation type="submission" date="2016-10" db="EMBL/GenBank/DDBJ databases">
        <authorList>
            <person name="de Groot N.N."/>
        </authorList>
    </citation>
    <scope>NUCLEOTIDE SEQUENCE [LARGE SCALE GENOMIC DNA]</scope>
    <source>
        <strain evidence="5 6">DSM 21668</strain>
    </source>
</reference>
<evidence type="ECO:0000256" key="2">
    <source>
        <dbReference type="ARBA" id="ARBA00023012"/>
    </source>
</evidence>
<dbReference type="STRING" id="563176.SAMN04488090_1249"/>
<dbReference type="PANTHER" id="PTHR45339">
    <property type="entry name" value="HYBRID SIGNAL TRANSDUCTION HISTIDINE KINASE J"/>
    <property type="match status" value="1"/>
</dbReference>
<name>A0A1G9L3N6_9BACT</name>
<evidence type="ECO:0000256" key="3">
    <source>
        <dbReference type="PROSITE-ProRule" id="PRU00169"/>
    </source>
</evidence>
<dbReference type="CDD" id="cd17546">
    <property type="entry name" value="REC_hyHK_CKI1_RcsC-like"/>
    <property type="match status" value="1"/>
</dbReference>
<feature type="domain" description="Response regulatory" evidence="4">
    <location>
        <begin position="16"/>
        <end position="126"/>
    </location>
</feature>
<evidence type="ECO:0000313" key="6">
    <source>
        <dbReference type="Proteomes" id="UP000198901"/>
    </source>
</evidence>
<protein>
    <submittedName>
        <fullName evidence="5">Response regulator receiver domain-containing protein</fullName>
    </submittedName>
</protein>
<keyword evidence="2" id="KW-0902">Two-component regulatory system</keyword>
<organism evidence="5 6">
    <name type="scientific">Siphonobacter aquaeclarae</name>
    <dbReference type="NCBI Taxonomy" id="563176"/>
    <lineage>
        <taxon>Bacteria</taxon>
        <taxon>Pseudomonadati</taxon>
        <taxon>Bacteroidota</taxon>
        <taxon>Cytophagia</taxon>
        <taxon>Cytophagales</taxon>
        <taxon>Cytophagaceae</taxon>
        <taxon>Siphonobacter</taxon>
    </lineage>
</organism>
<evidence type="ECO:0000313" key="5">
    <source>
        <dbReference type="EMBL" id="SDL56609.1"/>
    </source>
</evidence>
<sequence length="126" mass="13926">MSMSSPDHVPDLNEFRVLLVDDNRLNLQILKKLLTRAQAEVETADGGQDAVAFAREHSFRFILMDYQMPDLDGFEAAQQIRAFDPAVPIYLMSGDDVPPFVRDSGVITGTLLKPVQLPSLLALVGL</sequence>
<keyword evidence="1 3" id="KW-0597">Phosphoprotein</keyword>
<dbReference type="PANTHER" id="PTHR45339:SF1">
    <property type="entry name" value="HYBRID SIGNAL TRANSDUCTION HISTIDINE KINASE J"/>
    <property type="match status" value="1"/>
</dbReference>
<dbReference type="Pfam" id="PF00072">
    <property type="entry name" value="Response_reg"/>
    <property type="match status" value="1"/>
</dbReference>
<dbReference type="InterPro" id="IPR011006">
    <property type="entry name" value="CheY-like_superfamily"/>
</dbReference>
<dbReference type="EMBL" id="FNGS01000002">
    <property type="protein sequence ID" value="SDL56609.1"/>
    <property type="molecule type" value="Genomic_DNA"/>
</dbReference>
<proteinExistence type="predicted"/>
<dbReference type="InterPro" id="IPR001789">
    <property type="entry name" value="Sig_transdc_resp-reg_receiver"/>
</dbReference>
<evidence type="ECO:0000256" key="1">
    <source>
        <dbReference type="ARBA" id="ARBA00022553"/>
    </source>
</evidence>
<dbReference type="Proteomes" id="UP000198901">
    <property type="component" value="Unassembled WGS sequence"/>
</dbReference>
<feature type="modified residue" description="4-aspartylphosphate" evidence="3">
    <location>
        <position position="65"/>
    </location>
</feature>